<dbReference type="RefSeq" id="WP_243452080.1">
    <property type="nucleotide sequence ID" value="NZ_BLVO01000012.1"/>
</dbReference>
<keyword evidence="4" id="KW-0732">Signal</keyword>
<evidence type="ECO:0000256" key="4">
    <source>
        <dbReference type="ARBA" id="ARBA00022729"/>
    </source>
</evidence>
<dbReference type="PANTHER" id="PTHR34296:SF2">
    <property type="entry name" value="ABC TRANSPORTER GUANOSINE-BINDING PROTEIN NUPN"/>
    <property type="match status" value="1"/>
</dbReference>
<dbReference type="PANTHER" id="PTHR34296">
    <property type="entry name" value="TRANSCRIPTIONAL ACTIVATOR PROTEIN MED"/>
    <property type="match status" value="1"/>
</dbReference>
<dbReference type="CDD" id="cd06354">
    <property type="entry name" value="PBP1_PrnA-like"/>
    <property type="match status" value="1"/>
</dbReference>
<dbReference type="InterPro" id="IPR003760">
    <property type="entry name" value="PnrA-like"/>
</dbReference>
<keyword evidence="5" id="KW-0472">Membrane</keyword>
<keyword evidence="3" id="KW-1003">Cell membrane</keyword>
<dbReference type="GO" id="GO:0005886">
    <property type="term" value="C:plasma membrane"/>
    <property type="evidence" value="ECO:0007669"/>
    <property type="project" value="UniProtKB-SubCell"/>
</dbReference>
<dbReference type="EMBL" id="BLVO01000012">
    <property type="protein sequence ID" value="GFM32733.1"/>
    <property type="molecule type" value="Genomic_DNA"/>
</dbReference>
<dbReference type="Proteomes" id="UP000503840">
    <property type="component" value="Unassembled WGS sequence"/>
</dbReference>
<feature type="domain" description="ABC transporter substrate-binding protein PnrA-like" evidence="7">
    <location>
        <begin position="35"/>
        <end position="332"/>
    </location>
</feature>
<sequence>MRLRFLLPFAAAVLLILCLPMFVLAGSAKPVVGFVTGAGGLGDMSFNDNAYGGLRQAQQEYGFTLKVLEADATGTAPADKVKDLVEQCDILVLLGAQHTRHAREYAPQYPDKKFIFYEEKVAGIPNLASIMFRQHEGAYLAGALAGKVSKTRRIAFLGGTYIPPVVAFAQGFLEGVKEVAPDVIVDIHYISGPGDFSGFSNPDKAFEMARKMYADGVDIIFAVAGLSGNGVIEAARRTEGCYAIGVDSDQDDMAPGKVLTSMVKRLDVATYLQVSRAVSGEFKPGVSDFGLSDNAVTLTDMRHTRNIITQPVIDQINELRRKIISGEIVVTDLRP</sequence>
<evidence type="ECO:0000313" key="8">
    <source>
        <dbReference type="EMBL" id="GFM32733.1"/>
    </source>
</evidence>
<evidence type="ECO:0000256" key="5">
    <source>
        <dbReference type="ARBA" id="ARBA00023136"/>
    </source>
</evidence>
<comment type="similarity">
    <text evidence="2">Belongs to the BMP lipoprotein family.</text>
</comment>
<evidence type="ECO:0000259" key="7">
    <source>
        <dbReference type="Pfam" id="PF02608"/>
    </source>
</evidence>
<evidence type="ECO:0000256" key="2">
    <source>
        <dbReference type="ARBA" id="ARBA00008610"/>
    </source>
</evidence>
<protein>
    <submittedName>
        <fullName evidence="8">BMP family ABC transporter substrate-binding protein</fullName>
    </submittedName>
</protein>
<name>A0A7J0BG68_9BACT</name>
<organism evidence="8 9">
    <name type="scientific">Desulfovibrio subterraneus</name>
    <dbReference type="NCBI Taxonomy" id="2718620"/>
    <lineage>
        <taxon>Bacteria</taxon>
        <taxon>Pseudomonadati</taxon>
        <taxon>Thermodesulfobacteriota</taxon>
        <taxon>Desulfovibrionia</taxon>
        <taxon>Desulfovibrionales</taxon>
        <taxon>Desulfovibrionaceae</taxon>
        <taxon>Desulfovibrio</taxon>
    </lineage>
</organism>
<evidence type="ECO:0000256" key="6">
    <source>
        <dbReference type="ARBA" id="ARBA00023288"/>
    </source>
</evidence>
<dbReference type="Pfam" id="PF02608">
    <property type="entry name" value="Bmp"/>
    <property type="match status" value="1"/>
</dbReference>
<proteinExistence type="inferred from homology"/>
<dbReference type="InterPro" id="IPR050957">
    <property type="entry name" value="BMP_lipoprotein"/>
</dbReference>
<gene>
    <name evidence="8" type="ORF">DSM101010T_10980</name>
</gene>
<dbReference type="Gene3D" id="3.40.50.2300">
    <property type="match status" value="2"/>
</dbReference>
<keyword evidence="6" id="KW-0449">Lipoprotein</keyword>
<dbReference type="InterPro" id="IPR028082">
    <property type="entry name" value="Peripla_BP_I"/>
</dbReference>
<dbReference type="AlphaFoldDB" id="A0A7J0BG68"/>
<evidence type="ECO:0000256" key="1">
    <source>
        <dbReference type="ARBA" id="ARBA00004193"/>
    </source>
</evidence>
<accession>A0A7J0BG68</accession>
<evidence type="ECO:0000313" key="9">
    <source>
        <dbReference type="Proteomes" id="UP000503840"/>
    </source>
</evidence>
<evidence type="ECO:0000256" key="3">
    <source>
        <dbReference type="ARBA" id="ARBA00022475"/>
    </source>
</evidence>
<comment type="subcellular location">
    <subcellularLocation>
        <location evidence="1">Cell membrane</location>
        <topology evidence="1">Lipid-anchor</topology>
    </subcellularLocation>
</comment>
<dbReference type="SUPFAM" id="SSF53822">
    <property type="entry name" value="Periplasmic binding protein-like I"/>
    <property type="match status" value="1"/>
</dbReference>
<keyword evidence="9" id="KW-1185">Reference proteome</keyword>
<reference evidence="8 9" key="1">
    <citation type="submission" date="2020-05" db="EMBL/GenBank/DDBJ databases">
        <title>Draft genome sequence of Desulfovibrio sp. strain HN2T.</title>
        <authorList>
            <person name="Ueno A."/>
            <person name="Tamazawa S."/>
            <person name="Tamamura S."/>
            <person name="Murakami T."/>
            <person name="Kiyama T."/>
            <person name="Inomata H."/>
            <person name="Amano Y."/>
            <person name="Miyakawa K."/>
            <person name="Tamaki H."/>
            <person name="Naganuma T."/>
            <person name="Kaneko K."/>
        </authorList>
    </citation>
    <scope>NUCLEOTIDE SEQUENCE [LARGE SCALE GENOMIC DNA]</scope>
    <source>
        <strain evidence="8 9">HN2</strain>
    </source>
</reference>
<comment type="caution">
    <text evidence="8">The sequence shown here is derived from an EMBL/GenBank/DDBJ whole genome shotgun (WGS) entry which is preliminary data.</text>
</comment>